<reference evidence="2" key="2">
    <citation type="submission" date="2020-08" db="EMBL/GenBank/DDBJ databases">
        <title>The Agave Microbiome: Exploring the role of microbial communities in plant adaptations to desert environments.</title>
        <authorList>
            <person name="Partida-Martinez L.P."/>
        </authorList>
    </citation>
    <scope>NUCLEOTIDE SEQUENCE [LARGE SCALE GENOMIC DNA]</scope>
    <source>
        <strain evidence="2">AT2.8</strain>
    </source>
</reference>
<gene>
    <name evidence="1" type="ORF">F4694_006522</name>
</gene>
<name>A0A852TMK0_9BACI</name>
<protein>
    <submittedName>
        <fullName evidence="1">Uncharacterized protein</fullName>
    </submittedName>
</protein>
<proteinExistence type="predicted"/>
<sequence length="35" mass="3853">MTVVLASVIGMSNSAKVKLAEIFRLNAEWSLFRGI</sequence>
<evidence type="ECO:0000313" key="1">
    <source>
        <dbReference type="EMBL" id="NYE09619.1"/>
    </source>
</evidence>
<dbReference type="Proteomes" id="UP000548423">
    <property type="component" value="Unassembled WGS sequence"/>
</dbReference>
<organism evidence="1 2">
    <name type="scientific">Neobacillus niacini</name>
    <dbReference type="NCBI Taxonomy" id="86668"/>
    <lineage>
        <taxon>Bacteria</taxon>
        <taxon>Bacillati</taxon>
        <taxon>Bacillota</taxon>
        <taxon>Bacilli</taxon>
        <taxon>Bacillales</taxon>
        <taxon>Bacillaceae</taxon>
        <taxon>Neobacillus</taxon>
    </lineage>
</organism>
<comment type="caution">
    <text evidence="1">The sequence shown here is derived from an EMBL/GenBank/DDBJ whole genome shotgun (WGS) entry which is preliminary data.</text>
</comment>
<dbReference type="AlphaFoldDB" id="A0A852TMK0"/>
<accession>A0A852TMK0</accession>
<dbReference type="EMBL" id="JACCBX010000025">
    <property type="protein sequence ID" value="NYE09619.1"/>
    <property type="molecule type" value="Genomic_DNA"/>
</dbReference>
<evidence type="ECO:0000313" key="2">
    <source>
        <dbReference type="Proteomes" id="UP000548423"/>
    </source>
</evidence>
<reference evidence="2" key="1">
    <citation type="submission" date="2020-07" db="EMBL/GenBank/DDBJ databases">
        <authorList>
            <person name="Partida-Martinez L."/>
            <person name="Huntemann M."/>
            <person name="Clum A."/>
            <person name="Wang J."/>
            <person name="Palaniappan K."/>
            <person name="Ritter S."/>
            <person name="Chen I.-M."/>
            <person name="Stamatis D."/>
            <person name="Reddy T."/>
            <person name="O'Malley R."/>
            <person name="Daum C."/>
            <person name="Shapiro N."/>
            <person name="Ivanova N."/>
            <person name="Kyrpides N."/>
            <person name="Woyke T."/>
        </authorList>
    </citation>
    <scope>NUCLEOTIDE SEQUENCE [LARGE SCALE GENOMIC DNA]</scope>
    <source>
        <strain evidence="2">AT2.8</strain>
    </source>
</reference>